<dbReference type="AlphaFoldDB" id="A0A8S2F1R4"/>
<evidence type="ECO:0000313" key="2">
    <source>
        <dbReference type="EMBL" id="CAF4180292.1"/>
    </source>
</evidence>
<protein>
    <submittedName>
        <fullName evidence="1">Uncharacterized protein</fullName>
    </submittedName>
</protein>
<dbReference type="Proteomes" id="UP000677228">
    <property type="component" value="Unassembled WGS sequence"/>
</dbReference>
<feature type="non-terminal residue" evidence="1">
    <location>
        <position position="1"/>
    </location>
</feature>
<accession>A0A8S2F1R4</accession>
<proteinExistence type="predicted"/>
<sequence>VGDEKGNKIRDVPLTPHDRMSVSGVLTSGAYALVRIRGGSYKDTNLLREIEGIHGELQVRGSTGLMQLSSPTLCASFDGGDMEEITPQDEQGALVNAGRAYDEFAKKGGLYPTWEDAVVRHRMIEAIYKSAETGTKQTYKKTY</sequence>
<comment type="caution">
    <text evidence="1">The sequence shown here is derived from an EMBL/GenBank/DDBJ whole genome shotgun (WGS) entry which is preliminary data.</text>
</comment>
<dbReference type="Proteomes" id="UP000682733">
    <property type="component" value="Unassembled WGS sequence"/>
</dbReference>
<name>A0A8S2F1R4_9BILA</name>
<reference evidence="1" key="1">
    <citation type="submission" date="2021-02" db="EMBL/GenBank/DDBJ databases">
        <authorList>
            <person name="Nowell W R."/>
        </authorList>
    </citation>
    <scope>NUCLEOTIDE SEQUENCE</scope>
</reference>
<evidence type="ECO:0000313" key="1">
    <source>
        <dbReference type="EMBL" id="CAF1371181.1"/>
    </source>
</evidence>
<gene>
    <name evidence="1" type="ORF">OVA965_LOCUS31681</name>
    <name evidence="2" type="ORF">TMI583_LOCUS32516</name>
</gene>
<dbReference type="EMBL" id="CAJOBA010045695">
    <property type="protein sequence ID" value="CAF4180292.1"/>
    <property type="molecule type" value="Genomic_DNA"/>
</dbReference>
<organism evidence="1 3">
    <name type="scientific">Didymodactylos carnosus</name>
    <dbReference type="NCBI Taxonomy" id="1234261"/>
    <lineage>
        <taxon>Eukaryota</taxon>
        <taxon>Metazoa</taxon>
        <taxon>Spiralia</taxon>
        <taxon>Gnathifera</taxon>
        <taxon>Rotifera</taxon>
        <taxon>Eurotatoria</taxon>
        <taxon>Bdelloidea</taxon>
        <taxon>Philodinida</taxon>
        <taxon>Philodinidae</taxon>
        <taxon>Didymodactylos</taxon>
    </lineage>
</organism>
<evidence type="ECO:0000313" key="3">
    <source>
        <dbReference type="Proteomes" id="UP000677228"/>
    </source>
</evidence>
<dbReference type="EMBL" id="CAJNOK010024031">
    <property type="protein sequence ID" value="CAF1371181.1"/>
    <property type="molecule type" value="Genomic_DNA"/>
</dbReference>
<dbReference type="Gene3D" id="3.30.360.10">
    <property type="entry name" value="Dihydrodipicolinate Reductase, domain 2"/>
    <property type="match status" value="1"/>
</dbReference>